<name>A0AA96KSX1_9CAUD</name>
<accession>A0AA96KSX1</accession>
<reference evidence="1" key="1">
    <citation type="submission" date="2023-08" db="EMBL/GenBank/DDBJ databases">
        <authorList>
            <person name="Nazir A."/>
        </authorList>
    </citation>
    <scope>NUCLEOTIDE SEQUENCE</scope>
</reference>
<sequence length="101" mass="11807">MKLVNAINLMKENVSRGIMLEGMGCITYFVPERDCERFIKVCEQVMPLNVYWSVGTLRDNKISMKKGLYEVGRLRDQGLQQLSDKYFKGKFVETRINHQEV</sequence>
<evidence type="ECO:0000313" key="1">
    <source>
        <dbReference type="EMBL" id="WNO47403.1"/>
    </source>
</evidence>
<dbReference type="EMBL" id="OR481006">
    <property type="protein sequence ID" value="WNO47403.1"/>
    <property type="molecule type" value="Genomic_DNA"/>
</dbReference>
<protein>
    <submittedName>
        <fullName evidence="1">Uncharacterized protein</fullName>
    </submittedName>
</protein>
<organism evidence="1">
    <name type="scientific">Staphylococcus phage vB_VibM_10AMN12</name>
    <dbReference type="NCBI Taxonomy" id="3076785"/>
    <lineage>
        <taxon>Viruses</taxon>
        <taxon>Duplodnaviria</taxon>
        <taxon>Heunggongvirae</taxon>
        <taxon>Uroviricota</taxon>
        <taxon>Caudoviricetes</taxon>
    </lineage>
</organism>
<proteinExistence type="predicted"/>